<comment type="catalytic activity">
    <reaction evidence="5">
        <text>uridine(54) in tRNA + S-adenosyl-L-methionine = 5-methyluridine(54) in tRNA + S-adenosyl-L-homocysteine + H(+)</text>
        <dbReference type="Rhea" id="RHEA:42712"/>
        <dbReference type="Rhea" id="RHEA-COMP:10167"/>
        <dbReference type="Rhea" id="RHEA-COMP:10193"/>
        <dbReference type="ChEBI" id="CHEBI:15378"/>
        <dbReference type="ChEBI" id="CHEBI:57856"/>
        <dbReference type="ChEBI" id="CHEBI:59789"/>
        <dbReference type="ChEBI" id="CHEBI:65315"/>
        <dbReference type="ChEBI" id="CHEBI:74447"/>
        <dbReference type="EC" id="2.1.1.35"/>
    </reaction>
    <physiologicalReaction direction="left-to-right" evidence="5">
        <dbReference type="Rhea" id="RHEA:42713"/>
    </physiologicalReaction>
</comment>
<comment type="caution">
    <text evidence="10">The sequence shown here is derived from an EMBL/GenBank/DDBJ whole genome shotgun (WGS) entry which is preliminary data.</text>
</comment>
<protein>
    <recommendedName>
        <fullName evidence="4">tRNA (uracil(54)-C(5))-methyltransferase</fullName>
        <ecNumber evidence="4">2.1.1.35</ecNumber>
    </recommendedName>
</protein>
<dbReference type="InterPro" id="IPR000504">
    <property type="entry name" value="RRM_dom"/>
</dbReference>
<dbReference type="InterPro" id="IPR012677">
    <property type="entry name" value="Nucleotide-bd_a/b_plait_sf"/>
</dbReference>
<dbReference type="InterPro" id="IPR029063">
    <property type="entry name" value="SAM-dependent_MTases_sf"/>
</dbReference>
<feature type="region of interest" description="Disordered" evidence="8">
    <location>
        <begin position="132"/>
        <end position="154"/>
    </location>
</feature>
<dbReference type="CDD" id="cd02440">
    <property type="entry name" value="AdoMet_MTases"/>
    <property type="match status" value="1"/>
</dbReference>
<dbReference type="Gene3D" id="2.40.50.1070">
    <property type="match status" value="1"/>
</dbReference>
<feature type="binding site" evidence="7">
    <location>
        <position position="389"/>
    </location>
    <ligand>
        <name>S-adenosyl-L-methionine</name>
        <dbReference type="ChEBI" id="CHEBI:59789"/>
    </ligand>
</feature>
<dbReference type="Proteomes" id="UP000663855">
    <property type="component" value="Unassembled WGS sequence"/>
</dbReference>
<evidence type="ECO:0000256" key="8">
    <source>
        <dbReference type="SAM" id="MobiDB-lite"/>
    </source>
</evidence>
<feature type="compositionally biased region" description="Basic and acidic residues" evidence="8">
    <location>
        <begin position="137"/>
        <end position="147"/>
    </location>
</feature>
<name>A0A815LQA2_9BILA</name>
<dbReference type="Proteomes" id="UP000681967">
    <property type="component" value="Unassembled WGS sequence"/>
</dbReference>
<evidence type="ECO:0000256" key="4">
    <source>
        <dbReference type="ARBA" id="ARBA00033763"/>
    </source>
</evidence>
<dbReference type="AlphaFoldDB" id="A0A815LQA2"/>
<evidence type="ECO:0000256" key="7">
    <source>
        <dbReference type="PROSITE-ProRule" id="PRU01024"/>
    </source>
</evidence>
<evidence type="ECO:0000313" key="10">
    <source>
        <dbReference type="EMBL" id="CAF1413020.1"/>
    </source>
</evidence>
<dbReference type="Gene3D" id="3.30.70.330">
    <property type="match status" value="1"/>
</dbReference>
<dbReference type="GO" id="GO:0006396">
    <property type="term" value="P:RNA processing"/>
    <property type="evidence" value="ECO:0007669"/>
    <property type="project" value="InterPro"/>
</dbReference>
<dbReference type="InterPro" id="IPR010280">
    <property type="entry name" value="U5_MeTrfase_fam"/>
</dbReference>
<dbReference type="EC" id="2.1.1.35" evidence="4"/>
<dbReference type="GO" id="GO:0030697">
    <property type="term" value="F:tRNA (uracil(54)-C5)-methyltransferase activity, S-adenosyl methionine-dependent"/>
    <property type="evidence" value="ECO:0007669"/>
    <property type="project" value="UniProtKB-EC"/>
</dbReference>
<dbReference type="PANTHER" id="PTHR45904">
    <property type="entry name" value="TRNA (URACIL-5-)-METHYLTRANSFERASE"/>
    <property type="match status" value="1"/>
</dbReference>
<keyword evidence="2 7" id="KW-0808">Transferase</keyword>
<dbReference type="Pfam" id="PF05958">
    <property type="entry name" value="tRNA_U5-meth_tr"/>
    <property type="match status" value="1"/>
</dbReference>
<dbReference type="PANTHER" id="PTHR45904:SF2">
    <property type="entry name" value="TRNA (URACIL-5-)-METHYLTRANSFERASE HOMOLOG A"/>
    <property type="match status" value="1"/>
</dbReference>
<evidence type="ECO:0000313" key="12">
    <source>
        <dbReference type="Proteomes" id="UP000663855"/>
    </source>
</evidence>
<evidence type="ECO:0000256" key="3">
    <source>
        <dbReference type="ARBA" id="ARBA00022691"/>
    </source>
</evidence>
<feature type="region of interest" description="Disordered" evidence="8">
    <location>
        <begin position="1"/>
        <end position="38"/>
    </location>
</feature>
<dbReference type="InterPro" id="IPR045850">
    <property type="entry name" value="TRM2_met"/>
</dbReference>
<dbReference type="InterPro" id="IPR030391">
    <property type="entry name" value="MeTrfase_TrmA_CS"/>
</dbReference>
<dbReference type="SUPFAM" id="SSF54928">
    <property type="entry name" value="RNA-binding domain, RBD"/>
    <property type="match status" value="1"/>
</dbReference>
<gene>
    <name evidence="11" type="ORF">BYL167_LOCUS8870</name>
    <name evidence="10" type="ORF">CJN711_LOCUS22606</name>
</gene>
<evidence type="ECO:0000313" key="11">
    <source>
        <dbReference type="EMBL" id="CAF3908848.1"/>
    </source>
</evidence>
<evidence type="ECO:0000256" key="2">
    <source>
        <dbReference type="ARBA" id="ARBA00022679"/>
    </source>
</evidence>
<evidence type="ECO:0000256" key="6">
    <source>
        <dbReference type="PROSITE-ProRule" id="PRU00176"/>
    </source>
</evidence>
<dbReference type="Gene3D" id="3.40.50.150">
    <property type="entry name" value="Vaccinia Virus protein VP39"/>
    <property type="match status" value="1"/>
</dbReference>
<feature type="domain" description="RRM" evidence="9">
    <location>
        <begin position="52"/>
        <end position="125"/>
    </location>
</feature>
<keyword evidence="6" id="KW-0694">RNA-binding</keyword>
<dbReference type="PROSITE" id="PS51687">
    <property type="entry name" value="SAM_MT_RNA_M5U"/>
    <property type="match status" value="1"/>
</dbReference>
<evidence type="ECO:0000259" key="9">
    <source>
        <dbReference type="PROSITE" id="PS50102"/>
    </source>
</evidence>
<evidence type="ECO:0000256" key="1">
    <source>
        <dbReference type="ARBA" id="ARBA00022603"/>
    </source>
</evidence>
<reference evidence="10" key="1">
    <citation type="submission" date="2021-02" db="EMBL/GenBank/DDBJ databases">
        <authorList>
            <person name="Nowell W R."/>
        </authorList>
    </citation>
    <scope>NUCLEOTIDE SEQUENCE</scope>
</reference>
<organism evidence="10 12">
    <name type="scientific">Rotaria magnacalcarata</name>
    <dbReference type="NCBI Taxonomy" id="392030"/>
    <lineage>
        <taxon>Eukaryota</taxon>
        <taxon>Metazoa</taxon>
        <taxon>Spiralia</taxon>
        <taxon>Gnathifera</taxon>
        <taxon>Rotifera</taxon>
        <taxon>Eurotatoria</taxon>
        <taxon>Bdelloidea</taxon>
        <taxon>Philodinida</taxon>
        <taxon>Philodinidae</taxon>
        <taxon>Rotaria</taxon>
    </lineage>
</organism>
<dbReference type="GO" id="GO:0032259">
    <property type="term" value="P:methylation"/>
    <property type="evidence" value="ECO:0007669"/>
    <property type="project" value="UniProtKB-KW"/>
</dbReference>
<comment type="caution">
    <text evidence="7">Lacks conserved residue(s) required for the propagation of feature annotation.</text>
</comment>
<sequence length="566" mass="64252">MEEEIEAPMTVESSVEPSKEEMETPMTVEPSADPKKEEKGYLARDEYTSERFKLEINNLPKYFGFGDLKKKLKQLGVNFVKIKVPKTPNHAYVNFRNEEDKEKGLKLLTGWSFRGNRIEVSHAKPATDILFRTGKPKKNDNKREHPAENPADADLPDEVKIQNSATPLWNLSYAEQLAKKSTIVQEFLGGLEQKIKETSSKTVTIPFEGIKPSPVIDGYRNKCEFSCGKGNNSDDKMVGFRYGEYRYGIDRVGSPSVCKNVSDEMKLVVQHFQDYIRSRTSSWYSGETHIGCWRQLTVRTSRLNHILIMISFCQGQLSPEEIEEEKKTFLNYFTQGAGSICKVTNIIFNVEKNKAGNELIQSELLLGDSYIVEKLFDFQFHVSAKAFFQANTQGAEVLYSLIKDSMKLDNETVLLDICCGTGTIGITLSNSVKEVVGIEMIKDAVEDAKRNAKLNNINNIEFIAEKIENVINKLVKKYSQHRLVAILDPPRAGVHRRVIQTLRSAENIKVLGYIACNPQLATHNLVDLTRPRSRNYQGEPFEAVTTTAVDLFPHTPHYELFILFQR</sequence>
<proteinExistence type="inferred from homology"/>
<dbReference type="PROSITE" id="PS01231">
    <property type="entry name" value="TRMA_2"/>
    <property type="match status" value="1"/>
</dbReference>
<dbReference type="PROSITE" id="PS50102">
    <property type="entry name" value="RRM"/>
    <property type="match status" value="1"/>
</dbReference>
<comment type="similarity">
    <text evidence="7">Belongs to the class I-like SAM-binding methyltransferase superfamily. RNA M5U methyltransferase family.</text>
</comment>
<feature type="binding site" evidence="7">
    <location>
        <position position="488"/>
    </location>
    <ligand>
        <name>S-adenosyl-L-methionine</name>
        <dbReference type="ChEBI" id="CHEBI:59789"/>
    </ligand>
</feature>
<keyword evidence="3 7" id="KW-0949">S-adenosyl-L-methionine</keyword>
<dbReference type="GO" id="GO:0003723">
    <property type="term" value="F:RNA binding"/>
    <property type="evidence" value="ECO:0007669"/>
    <property type="project" value="UniProtKB-UniRule"/>
</dbReference>
<dbReference type="EMBL" id="CAJOBH010002484">
    <property type="protein sequence ID" value="CAF3908848.1"/>
    <property type="molecule type" value="Genomic_DNA"/>
</dbReference>
<feature type="active site" description="Nucleophile" evidence="7">
    <location>
        <position position="516"/>
    </location>
</feature>
<keyword evidence="1 7" id="KW-0489">Methyltransferase</keyword>
<evidence type="ECO:0000256" key="5">
    <source>
        <dbReference type="ARBA" id="ARBA00047278"/>
    </source>
</evidence>
<dbReference type="InterPro" id="IPR035979">
    <property type="entry name" value="RBD_domain_sf"/>
</dbReference>
<dbReference type="SUPFAM" id="SSF53335">
    <property type="entry name" value="S-adenosyl-L-methionine-dependent methyltransferases"/>
    <property type="match status" value="1"/>
</dbReference>
<feature type="binding site" evidence="7">
    <location>
        <position position="439"/>
    </location>
    <ligand>
        <name>S-adenosyl-L-methionine</name>
        <dbReference type="ChEBI" id="CHEBI:59789"/>
    </ligand>
</feature>
<dbReference type="EMBL" id="CAJNOV010010597">
    <property type="protein sequence ID" value="CAF1413020.1"/>
    <property type="molecule type" value="Genomic_DNA"/>
</dbReference>
<accession>A0A815LQA2</accession>